<evidence type="ECO:0000256" key="2">
    <source>
        <dbReference type="SAM" id="Phobius"/>
    </source>
</evidence>
<proteinExistence type="predicted"/>
<gene>
    <name evidence="3" type="ORF">GH266_20795</name>
</gene>
<sequence>MNFKLRRDRLAERTNSHNRQQERRWRLPQRLDLFLLTVVAGCLLAAGLAGWLLAYGQKAWGLFDPPPFENVADARLLDNIRSDAAKAHGGLVGASYLPRENALYALRSGGLLHRLDLSTRLWSDSDAMTRLPGITSPFVDLSVACPGPQEAVGETCADARALFAYSKDGGLALRQNGRWQVILADSRFVGLSGSPVSDEELALAAVSGDSRWLLVATHKEGFGLFDLTTRQWKALPLALQATLSGKVGIDRPTALAAHGNTFLIGTETGLARLEVNPRNGDVQATRDTSLTGNVLDIAVGYGEALVLLEAGCPGGSCISLHRIASGGGASPLIGETAIFPQLSATDVSRALVSSDGRLVHVLGRAGVYSYDRRMRNWTQLDAAPATVFLEAPDIDGIYYASPGQVTYLPLAGKPRRIDIEGERIVSLAQSSTDGTILAQTADNATYAIGQTSRLLTPGTMALEPLDKLTRSVAAFGKVIGIGREYVLVHDPETRSYHSIAKALLADTSLFSSDARLVGTEAFLWAVTGRNANVYQLAEQQNGYSLQVAAQVALPAAVATLHPDGDDLLGVDVAGVPFRLASDGTTAVYSPLIGSELTGGDPVVDAVQKDEEVFLARSDRVNIYSQTVRGVTGTLNLRIAETLKEITLLGDTLYMLGSRGSIVLPGDETPITGSRTPVPTGSSAITDARLQDGTLYLAGPKEITAYDIASRRVSAIYSVPATLPLKLAGIHNGVPVSYDGRNAWFGGTSLSVGGAQVVTANTSGSTVVTTQRNGRTVFTTRQAMLAASISRPECFFSSPGPADVRILDAKPLPDGRSAVLTERTLWIRDEAHRRYFGYTFAASDLSPGTRLVLLGSYLVAATETRAFAIPLPALEFGDSCARAELNIANSTVELNAAQLAVSPATDAIWLLGADGSLTKWQNGKQSPVLSPRTPKGPDASKLQSADKAGETIHFGQGDQIWSYSGISRTWQSTPVATGDASPAQLDIWNTGNALVLTASKANGTTWGGTFTEGASAQLTQLRQRGFPALPFPVSDLLDVAALSDDSWAFLGQGEVAFVNQANRPDAASIHAIDLAGRRQDRRLERASGRLLVIDGNPDAPETVHVALFDPGALSKPAGSSPPPRFSTFSPEAGERFAVTETGKVVRILADGRALECPATPGPISKDNCQTVTPPAVLLNGSDIAQAYQSGQRHLMRMANGELYLLERQTRQLQRVAQNFGVIEAALENDRSLVLLDAARQLTRLVPDTGSIAPIAKDVRILRRLGALETVQTGGSAFGLRNGEPLSREETFEALTGKKPQGTLKTFDLAGAEIAAAVETGDGYELARLSAGRLTFDPLLRFTGGPALTRDLRQVLPLDGDEWLIREADRILRIARHSCWSENPLQGEAPQAGDPDTVLELPVAPAETEQDPQTPTQAAAEARPIPQVSIVPPAKPSRVDCVAVRQVYRLPASLGASPILEAGPSPDRLVIDGRELTAEACKDTPFTYDDGDRLVSGRPAVPLCELADPGEPATPMLDTRLLEDVREALVERIDAATRQLDPTSFFKNRRPISLLIGDISLKSWRGSTLREPLPAMSAGWIAWQRETRTFAFADAAGRTFPVPPGEAMPNGRFAFAQPGIAVMSGPKDYIVVNGHGVWGYSLDAPDRLSWTRASLPTDATAVGRGRVFFANGDSIGAGESSTSRTPDSHSFELGKLRVTANLQAPTGVTATWSNGVDTYDGFVDQGFIFDIRLDVALDGSDVWLMTPAGLIHGRDLSRVAPLAHAASRQQLIGRGDTFFYGLSADGAWARFAATSWSPVANPDLNRLAATDRHLEWRFVDGALQVTRPDAGQAAAMRDGLRFDADVLEHAALAPGKLVYVQSDGTREVSSFNQLGDIPRPVAAAPSQIAHLDARPMADGTTEIVTIGPDGRIGSVWTGNGYRPVAAPENPDIQRLAASGDWLRVRFERNRPVAELHLLARTGERIWSAIDWPAGAAMPFDSFTALHAANGRLYAGTPVGLQILDLQGSTIRTQQFIDTRSGSGASYDPVQRIGESINGGGRVFVSGARSCLEILQDTPSDCSEADPLQWEALGGNTFWHWVRFNGQVSYFYLDSAKNPIGRLLQAPRAGRFPHDNLDDLASCRGAISQSWNGVVTALSARGGLRSAVSEAVDPDTRLALYCHRHTTPASDTEPQGLPAGFYVLGKTTWTWAGGTATPQAGLDEAARSRASGMIAHENDRLRVVNVTGRRGVSFQYRRGSTWEPLQTAEGRLAIDRRDGLVFAEGTVWAYTPAGFVSIRDQTGHFDPDALQISRAVGAKAPKCQLDAAETADGRSSFIPRPAEGPRTFLRCMDGRILAGRLDANSTSRMFDPIDAASDPFIGREIFDDGVIAITRSGRKAGQPGNLGFTWRKEDNPLAGGRFALDRMRNMARIDPRTLDIVTDLGWVRQNHDDWRASGARRPDNHAGLAREAVSIALDSDIDSRPASDPSTTESLCVLRKDGTSGRWYPDGRFEAGASCGKLLGHDGSYAYRLVGNATRMTGHSRNAATLTRKLVDGRFSDHALAGHAVLSHADGAPAVAIATDGQIAYFDASNGRQLPGWAWNGAASALTLAPDGDVAVLSDTGMRSLEGTARTSCESLAADLSALPEGRYSLRGITFDRQTAYIQMTIDNKPLEARTDCRQARGLSLSDSAALADRTRYQANAERWGRPDPSLVLGYNVSEGGVSLLAAMDPKRVQLSENLGFPLLLRRIDDRFVLVTQDDVFEADLDTLTQHVQEEARQ</sequence>
<feature type="compositionally biased region" description="Basic and acidic residues" evidence="1">
    <location>
        <begin position="8"/>
        <end position="21"/>
    </location>
</feature>
<keyword evidence="2" id="KW-0472">Membrane</keyword>
<accession>A0A857CCH5</accession>
<evidence type="ECO:0000313" key="3">
    <source>
        <dbReference type="EMBL" id="QGZ36720.1"/>
    </source>
</evidence>
<keyword evidence="2" id="KW-0812">Transmembrane</keyword>
<organism evidence="3 4">
    <name type="scientific">Stappia indica</name>
    <dbReference type="NCBI Taxonomy" id="538381"/>
    <lineage>
        <taxon>Bacteria</taxon>
        <taxon>Pseudomonadati</taxon>
        <taxon>Pseudomonadota</taxon>
        <taxon>Alphaproteobacteria</taxon>
        <taxon>Hyphomicrobiales</taxon>
        <taxon>Stappiaceae</taxon>
        <taxon>Stappia</taxon>
    </lineage>
</organism>
<keyword evidence="2" id="KW-1133">Transmembrane helix</keyword>
<dbReference type="Proteomes" id="UP000435648">
    <property type="component" value="Chromosome"/>
</dbReference>
<feature type="region of interest" description="Disordered" evidence="1">
    <location>
        <begin position="921"/>
        <end position="946"/>
    </location>
</feature>
<feature type="region of interest" description="Disordered" evidence="1">
    <location>
        <begin position="1"/>
        <end position="21"/>
    </location>
</feature>
<feature type="transmembrane region" description="Helical" evidence="2">
    <location>
        <begin position="33"/>
        <end position="54"/>
    </location>
</feature>
<protein>
    <submittedName>
        <fullName evidence="3">Uncharacterized protein</fullName>
    </submittedName>
</protein>
<evidence type="ECO:0000256" key="1">
    <source>
        <dbReference type="SAM" id="MobiDB-lite"/>
    </source>
</evidence>
<dbReference type="SUPFAM" id="SSF69322">
    <property type="entry name" value="Tricorn protease domain 2"/>
    <property type="match status" value="1"/>
</dbReference>
<name>A0A857CCH5_9HYPH</name>
<dbReference type="OrthoDB" id="7783751at2"/>
<dbReference type="RefSeq" id="WP_158195543.1">
    <property type="nucleotide sequence ID" value="NZ_CP046908.1"/>
</dbReference>
<dbReference type="EMBL" id="CP046908">
    <property type="protein sequence ID" value="QGZ36720.1"/>
    <property type="molecule type" value="Genomic_DNA"/>
</dbReference>
<dbReference type="KEGG" id="siw:GH266_20795"/>
<reference evidence="3 4" key="1">
    <citation type="submission" date="2019-12" db="EMBL/GenBank/DDBJ databases">
        <title>The genome of Stappia indica PHM037.</title>
        <authorList>
            <person name="Kacar D."/>
            <person name="Galan B."/>
            <person name="Canedo L."/>
            <person name="Rodriguez P."/>
            <person name="de la Calle F."/>
            <person name="Garcia J.L."/>
        </authorList>
    </citation>
    <scope>NUCLEOTIDE SEQUENCE [LARGE SCALE GENOMIC DNA]</scope>
    <source>
        <strain evidence="3 4">PHM037</strain>
    </source>
</reference>
<evidence type="ECO:0000313" key="4">
    <source>
        <dbReference type="Proteomes" id="UP000435648"/>
    </source>
</evidence>